<dbReference type="InterPro" id="IPR025110">
    <property type="entry name" value="AMP-bd_C"/>
</dbReference>
<comment type="cofactor">
    <cofactor evidence="1">
        <name>pantetheine 4'-phosphate</name>
        <dbReference type="ChEBI" id="CHEBI:47942"/>
    </cofactor>
</comment>
<dbReference type="SUPFAM" id="SSF52777">
    <property type="entry name" value="CoA-dependent acyltransferases"/>
    <property type="match status" value="5"/>
</dbReference>
<sequence length="2956" mass="316288">MADHQLGEWRHALAGLEPLELPSDRRPSDDGPGLADRVPFDVPARTADALAALARDRGVELPAVLLTVFHTLLARHAGRGDVPVAVPTDGTRDTDAATVVRGAVGDPAFTEALAHVARGMVDAVGRGPVPLAVLADAAGGAVAAVAWFAWRTAGREAAAFPPDAHVTLEVVADGGGLSGVLGYRTDLFERATAERMAGHLATLARSAADAPGEPLSALEMLTEPERHRILTEWNGPRSAFPDTATVHRLVGERAALQPDAVALEHGGQRLTYRELDERAEGLARYLAERGVGPGALVAVCLDHGPDLVCALLGVLKSGAAYVPLDPAYPAERLRYMVEDSAAPVVVTQSAHTSLFAPGTALLLADREWPAGTGTVPVAAAGPDDVAYVIYTSGSTGRPKGVRVGHRGVVNYLHWCDRNYPPAPGARIGSLLCSSAAFDLTVTALFLPLVQGLCLVVPRPEPGRGVFDAAVDIVATGVPISFLKATPSHLELLTARLEQDGVRHGIATVVAGGEDLTPALAHRALALGTGDTTIVNEYGPTEATVGNVVGRTVSVDPAADHVPMGRAIDNTEVYVVGAHGEVQPVGVPGELLIGGVNVALGYLGRHDLTARRFVPHPFSADPEARVYRTGDLVKWLPDGRLVYLGRMDDQVKLRGHRVELGEIENALLSRPAVAAATVVVREDVPGDKRLVAYLVPTGGTAVAVAALRAALARELPEHMLPARYVVLERLPLTPNGKVDRRALPAPEGHRPDVSAAFAAPRTPTQRAVVGIWAELLGVDEVGADDDFFELGGHSLLAVRIASRLRRDLGVDVPYRTLFDAPTPALLATAVDALDPGTCAAIPRADRSAGALPLSFAQQRLWFLDQLAPGRAEYAIPVGLRVEGDFAPDAFGAALTALAASHEILRTRFVADATGRPFQVVDAGREVAVDVHDARRLGAGAARAMLREAAGRPFDLAAGPLLRAMAVRVADTEWLLLLTVHHIVSDGWSEGILARELGELYGAAVAGRPCTLAPLGLQYADFASWQREVLDGPALAGQSAYWRERLAGVRPLELPADHRRPAERSGRGGTVSFSVPADVAGAARRLAAGQGASLFMSLLAVFQLLMAKYSGQDDIAVGSPVAGRNRAETEDLIGFFVNTLVLRTDLSGDPAFTELLDRVKDTALGAYDHQDLPFERLVEELAPDRDLSRNPLFQTMFVLQNTPDGHAWQLPGAVVEPFAVREEEAKFDLTLILTERPDGSLDGDLVFALDLFAPDTAERLAGHFTTLLCAAVAGPERRLSELEVLTGAERRRVLAEWSGTASAADTGAEAGAGATVHRLVEECAALRPDTTAVLSADGELTYRELNARANRLARHLRFCGAGPGAAVAVCLERGPEQITALLAILKSGAAYLPLDPEHPADRLAHMVADARAALVVTDSARAARLPDEPGRFLTDRDWPSLADLPAHDPEPAASSGDLAYVIYTSGSTGRPKGVEIEHRSLVGLVRWTADTFGAAPGRRVALLAGVGFDAAAWELWPALATGATVCVPDDTVRLTPALLQRWLSERRVTGTFVSTPMLESLAALDWSEPTSLEYVLTGGDALRLPTGLRLPFRVVNNYGPTESTVVTTSAEVVTGTAVPPIGRPVRGTFVYVVDRYGRPVPTGVPGELLVGGAGLARGYRGQPGQTAERFVTADVDGTPRRVYRTGDRVRWLADGQLEFLGRLDDQVKLRGHRIEPGEIEAVLLAGPDVAAATVVVREDAPGDKRLVAYVVPAAGATVRGEALRGRLRRELPDFMVPSAFVALERLPLTPNGKVDRRELPAPEPRASGAGGPAPRTPVERAIAAAWSQVLGTEVTGVDDDFFELGGHSLLATQVTSRLRDALGVEVPVRALFAAPTVVGLAAAVAELAADGTAGAERIVSADRTGGPLPLSFAQQRLWFLDQLEPGRAEYAVPFALRVSGALDTDALDAALTRMLARHEILRTRFVAGDDGEPAQVVDPPAPVHTAVHDLRHIADTEERQEAARHLARAEAARPFDLAAGPLLRAHLVRLADEEAHLLLTVHHIACDGWSEPVMARELREGYRAATTGIPPEDAELPVQYADFSVWQRQQLTGDVLEGQLAYWRERLAGVEPLELPTDHRRPERRPGGGDTVTFEVSAAVAAGLSKAARSGTASLYMVLLAAFQVLLVKYARQDDVTVGSPVAGRNRAETEDLIGFFVNTLVLRTDLSGDPAFTELLDRVKDTALGAYDHQDLPFERLVEELAPDRDPSRNPLFQTMFVFQNTPDEHGWSLPGLDVEPFTVTLPDAKFDLTLMMSEDADGGLRGALEYRTDLFERDTVARLAGHLGTLLEAVAREPAARLSRLCLLTAEEGRRTVVEWNDTAAAFPDTATLHGLFEERAAQQPDTVAVEGPQGTLTYGELNALANRIAHHLRTRYGVRPDMPVAVCLERGPDLVAAVLGVLKAGAPYVPLDPDYPAERLAYMVRDTATPVVLTGSAHTGRLPSDVPLLLLDEDTTTLADEPDTDPRPAAGPHHLAYLIYTSGSTGRPKGVQVEHRSLVNLVHWTAREYGLEPGQRIALLAGIGFDAAAWELWLGLIRGATCCVTTETVRLTPHLLRDWLCEQHVHATFLSTPMLEALVALPWAADSPLDYVLTGGDRLRMPPRARLPFRVVNNYGPTETTVLATSTVVEPGDAVPPIGRPIPNALVFVVDQHGRPVPVGVPGELLIGGVPVARGYRGRPELTEERFTAYEAEGVSTRVYRTGDLVRWRADGQLEFLRRIDNQVKIRGNRIELGEVESTLLTHPGIGEVSVMVREDTPGDKRLVAYLVTTGADAPSTADLHAHLGRFLPDYMIPAAFVTLERLPLNANGKVDRAALPVPDHQRPDLGREYTAPRNAVERTVTAVWQELLGIDRVGVHDNFFQMGGHSLLATQVASRLRKALRVDVPVRAVFDSPTPAQLAQAVADLMMAAITAQFAPAR</sequence>
<dbReference type="GO" id="GO:0005829">
    <property type="term" value="C:cytosol"/>
    <property type="evidence" value="ECO:0007669"/>
    <property type="project" value="TreeGrafter"/>
</dbReference>
<dbReference type="Gene3D" id="2.30.38.10">
    <property type="entry name" value="Luciferase, Domain 3"/>
    <property type="match status" value="3"/>
</dbReference>
<evidence type="ECO:0000313" key="7">
    <source>
        <dbReference type="EMBL" id="SFY33420.1"/>
    </source>
</evidence>
<feature type="domain" description="Carrier" evidence="6">
    <location>
        <begin position="758"/>
        <end position="833"/>
    </location>
</feature>
<dbReference type="Pfam" id="PF00668">
    <property type="entry name" value="Condensation"/>
    <property type="match status" value="2"/>
</dbReference>
<dbReference type="NCBIfam" id="NF003417">
    <property type="entry name" value="PRK04813.1"/>
    <property type="match status" value="3"/>
</dbReference>
<dbReference type="EMBL" id="FPJO01000018">
    <property type="protein sequence ID" value="SFY33420.1"/>
    <property type="molecule type" value="Genomic_DNA"/>
</dbReference>
<dbReference type="GO" id="GO:0031177">
    <property type="term" value="F:phosphopantetheine binding"/>
    <property type="evidence" value="ECO:0007669"/>
    <property type="project" value="InterPro"/>
</dbReference>
<evidence type="ECO:0000256" key="4">
    <source>
        <dbReference type="ARBA" id="ARBA00022553"/>
    </source>
</evidence>
<evidence type="ECO:0000256" key="3">
    <source>
        <dbReference type="ARBA" id="ARBA00022450"/>
    </source>
</evidence>
<dbReference type="InterPro" id="IPR036736">
    <property type="entry name" value="ACP-like_sf"/>
</dbReference>
<dbReference type="GO" id="GO:0009239">
    <property type="term" value="P:enterobactin biosynthetic process"/>
    <property type="evidence" value="ECO:0007669"/>
    <property type="project" value="TreeGrafter"/>
</dbReference>
<dbReference type="RefSeq" id="WP_072487741.1">
    <property type="nucleotide sequence ID" value="NZ_CP109381.1"/>
</dbReference>
<dbReference type="GO" id="GO:0008610">
    <property type="term" value="P:lipid biosynthetic process"/>
    <property type="evidence" value="ECO:0007669"/>
    <property type="project" value="UniProtKB-ARBA"/>
</dbReference>
<feature type="region of interest" description="Disordered" evidence="5">
    <location>
        <begin position="1790"/>
        <end position="1812"/>
    </location>
</feature>
<dbReference type="GO" id="GO:0072330">
    <property type="term" value="P:monocarboxylic acid biosynthetic process"/>
    <property type="evidence" value="ECO:0007669"/>
    <property type="project" value="UniProtKB-ARBA"/>
</dbReference>
<proteinExistence type="inferred from homology"/>
<dbReference type="SUPFAM" id="SSF47336">
    <property type="entry name" value="ACP-like"/>
    <property type="match status" value="3"/>
</dbReference>
<dbReference type="Gene3D" id="3.30.559.10">
    <property type="entry name" value="Chloramphenicol acetyltransferase-like domain"/>
    <property type="match status" value="2"/>
</dbReference>
<accession>A0A1K2EEK0</accession>
<keyword evidence="3" id="KW-0596">Phosphopantetheine</keyword>
<dbReference type="GO" id="GO:0043041">
    <property type="term" value="P:amino acid activation for nonribosomal peptide biosynthetic process"/>
    <property type="evidence" value="ECO:0007669"/>
    <property type="project" value="TreeGrafter"/>
</dbReference>
<evidence type="ECO:0000256" key="5">
    <source>
        <dbReference type="SAM" id="MobiDB-lite"/>
    </source>
</evidence>
<gene>
    <name evidence="7" type="ORF">SAMN02787144_1018148</name>
</gene>
<dbReference type="InterPro" id="IPR010071">
    <property type="entry name" value="AA_adenyl_dom"/>
</dbReference>
<dbReference type="FunFam" id="1.10.1200.10:FF:000016">
    <property type="entry name" value="Non-ribosomal peptide synthase"/>
    <property type="match status" value="2"/>
</dbReference>
<feature type="domain" description="Carrier" evidence="6">
    <location>
        <begin position="2869"/>
        <end position="2944"/>
    </location>
</feature>
<dbReference type="InterPro" id="IPR045851">
    <property type="entry name" value="AMP-bd_C_sf"/>
</dbReference>
<dbReference type="FunFam" id="3.30.300.30:FF:000010">
    <property type="entry name" value="Enterobactin synthetase component F"/>
    <property type="match status" value="3"/>
</dbReference>
<dbReference type="InterPro" id="IPR006162">
    <property type="entry name" value="Ppantetheine_attach_site"/>
</dbReference>
<feature type="region of interest" description="Disordered" evidence="5">
    <location>
        <begin position="20"/>
        <end position="39"/>
    </location>
</feature>
<dbReference type="Gene3D" id="3.40.50.980">
    <property type="match status" value="6"/>
</dbReference>
<dbReference type="PANTHER" id="PTHR45527:SF1">
    <property type="entry name" value="FATTY ACID SYNTHASE"/>
    <property type="match status" value="1"/>
</dbReference>
<protein>
    <submittedName>
        <fullName evidence="7">Amino acid adenylation domain-containing protein</fullName>
    </submittedName>
</protein>
<dbReference type="InterPro" id="IPR020845">
    <property type="entry name" value="AMP-binding_CS"/>
</dbReference>
<dbReference type="FunFam" id="1.10.1200.10:FF:000005">
    <property type="entry name" value="Nonribosomal peptide synthetase 1"/>
    <property type="match status" value="1"/>
</dbReference>
<dbReference type="CDD" id="cd19531">
    <property type="entry name" value="LCL_NRPS-like"/>
    <property type="match status" value="2"/>
</dbReference>
<evidence type="ECO:0000259" key="6">
    <source>
        <dbReference type="PROSITE" id="PS50075"/>
    </source>
</evidence>
<keyword evidence="4" id="KW-0597">Phosphoprotein</keyword>
<dbReference type="Pfam" id="PF00501">
    <property type="entry name" value="AMP-binding"/>
    <property type="match status" value="3"/>
</dbReference>
<dbReference type="GO" id="GO:0047527">
    <property type="term" value="F:2,3-dihydroxybenzoate-serine ligase activity"/>
    <property type="evidence" value="ECO:0007669"/>
    <property type="project" value="TreeGrafter"/>
</dbReference>
<evidence type="ECO:0000313" key="8">
    <source>
        <dbReference type="Proteomes" id="UP000181909"/>
    </source>
</evidence>
<comment type="similarity">
    <text evidence="2">Belongs to the ATP-dependent AMP-binding enzyme family.</text>
</comment>
<dbReference type="NCBIfam" id="TIGR01733">
    <property type="entry name" value="AA-adenyl-dom"/>
    <property type="match status" value="3"/>
</dbReference>
<dbReference type="Gene3D" id="3.30.300.30">
    <property type="match status" value="3"/>
</dbReference>
<dbReference type="Pfam" id="PF13193">
    <property type="entry name" value="AMP-binding_C"/>
    <property type="match status" value="3"/>
</dbReference>
<dbReference type="PROSITE" id="PS50075">
    <property type="entry name" value="CARRIER"/>
    <property type="match status" value="3"/>
</dbReference>
<dbReference type="Pfam" id="PF00550">
    <property type="entry name" value="PP-binding"/>
    <property type="match status" value="3"/>
</dbReference>
<dbReference type="SMART" id="SM00823">
    <property type="entry name" value="PKS_PP"/>
    <property type="match status" value="3"/>
</dbReference>
<dbReference type="InterPro" id="IPR000873">
    <property type="entry name" value="AMP-dep_synth/lig_dom"/>
</dbReference>
<dbReference type="InterPro" id="IPR009081">
    <property type="entry name" value="PP-bd_ACP"/>
</dbReference>
<dbReference type="SUPFAM" id="SSF56801">
    <property type="entry name" value="Acetyl-CoA synthetase-like"/>
    <property type="match status" value="3"/>
</dbReference>
<dbReference type="FunFam" id="3.40.50.980:FF:000001">
    <property type="entry name" value="Non-ribosomal peptide synthetase"/>
    <property type="match status" value="3"/>
</dbReference>
<reference evidence="7 8" key="1">
    <citation type="submission" date="2016-11" db="EMBL/GenBank/DDBJ databases">
        <authorList>
            <person name="Jaros S."/>
            <person name="Januszkiewicz K."/>
            <person name="Wedrychowicz H."/>
        </authorList>
    </citation>
    <scope>NUCLEOTIDE SEQUENCE [LARGE SCALE GENOMIC DNA]</scope>
    <source>
        <strain evidence="7 8">OK807</strain>
    </source>
</reference>
<dbReference type="InterPro" id="IPR023213">
    <property type="entry name" value="CAT-like_dom_sf"/>
</dbReference>
<dbReference type="PROSITE" id="PS00012">
    <property type="entry name" value="PHOSPHOPANTETHEINE"/>
    <property type="match status" value="3"/>
</dbReference>
<dbReference type="PANTHER" id="PTHR45527">
    <property type="entry name" value="NONRIBOSOMAL PEPTIDE SYNTHETASE"/>
    <property type="match status" value="1"/>
</dbReference>
<dbReference type="OrthoDB" id="2472181at2"/>
<name>A0A1K2EEK0_STRAR</name>
<dbReference type="FunFam" id="3.40.50.12780:FF:000012">
    <property type="entry name" value="Non-ribosomal peptide synthetase"/>
    <property type="match status" value="2"/>
</dbReference>
<dbReference type="InterPro" id="IPR020806">
    <property type="entry name" value="PKS_PP-bd"/>
</dbReference>
<dbReference type="InterPro" id="IPR001242">
    <property type="entry name" value="Condensation_dom"/>
</dbReference>
<organism evidence="7 8">
    <name type="scientific">Streptomyces atratus</name>
    <dbReference type="NCBI Taxonomy" id="1893"/>
    <lineage>
        <taxon>Bacteria</taxon>
        <taxon>Bacillati</taxon>
        <taxon>Actinomycetota</taxon>
        <taxon>Actinomycetes</taxon>
        <taxon>Kitasatosporales</taxon>
        <taxon>Streptomycetaceae</taxon>
        <taxon>Streptomyces</taxon>
    </lineage>
</organism>
<dbReference type="GO" id="GO:0009366">
    <property type="term" value="C:enterobactin synthetase complex"/>
    <property type="evidence" value="ECO:0007669"/>
    <property type="project" value="TreeGrafter"/>
</dbReference>
<dbReference type="STRING" id="1893.SAMN02787144_1018148"/>
<evidence type="ECO:0000256" key="2">
    <source>
        <dbReference type="ARBA" id="ARBA00006432"/>
    </source>
</evidence>
<dbReference type="CDD" id="cd05930">
    <property type="entry name" value="A_NRPS"/>
    <property type="match status" value="3"/>
</dbReference>
<evidence type="ECO:0000256" key="1">
    <source>
        <dbReference type="ARBA" id="ARBA00001957"/>
    </source>
</evidence>
<feature type="domain" description="Carrier" evidence="6">
    <location>
        <begin position="1811"/>
        <end position="1886"/>
    </location>
</feature>
<dbReference type="Gene3D" id="1.10.1200.10">
    <property type="entry name" value="ACP-like"/>
    <property type="match status" value="3"/>
</dbReference>
<dbReference type="Proteomes" id="UP000181909">
    <property type="component" value="Unassembled WGS sequence"/>
</dbReference>
<dbReference type="Gene3D" id="3.30.559.30">
    <property type="entry name" value="Nonribosomal peptide synthetase, condensation domain"/>
    <property type="match status" value="3"/>
</dbReference>
<dbReference type="PROSITE" id="PS00455">
    <property type="entry name" value="AMP_BINDING"/>
    <property type="match status" value="3"/>
</dbReference>